<dbReference type="InterPro" id="IPR000719">
    <property type="entry name" value="Prot_kinase_dom"/>
</dbReference>
<dbReference type="Gene3D" id="1.10.510.10">
    <property type="entry name" value="Transferase(Phosphotransferase) domain 1"/>
    <property type="match status" value="1"/>
</dbReference>
<evidence type="ECO:0000256" key="6">
    <source>
        <dbReference type="ARBA" id="ARBA00022837"/>
    </source>
</evidence>
<feature type="domain" description="EF-hand" evidence="13">
    <location>
        <begin position="424"/>
        <end position="459"/>
    </location>
</feature>
<keyword evidence="8" id="KW-1015">Disulfide bond</keyword>
<dbReference type="Pfam" id="PF10591">
    <property type="entry name" value="SPARC_Ca_bdg"/>
    <property type="match status" value="1"/>
</dbReference>
<evidence type="ECO:0000259" key="13">
    <source>
        <dbReference type="PROSITE" id="PS50222"/>
    </source>
</evidence>
<dbReference type="PROSITE" id="PS00107">
    <property type="entry name" value="PROTEIN_KINASE_ATP"/>
    <property type="match status" value="1"/>
</dbReference>
<evidence type="ECO:0000256" key="3">
    <source>
        <dbReference type="ARBA" id="ARBA00022679"/>
    </source>
</evidence>
<feature type="binding site" evidence="11">
    <location>
        <position position="41"/>
    </location>
    <ligand>
        <name>ATP</name>
        <dbReference type="ChEBI" id="CHEBI:30616"/>
    </ligand>
</feature>
<dbReference type="SMART" id="SM00054">
    <property type="entry name" value="EFh"/>
    <property type="match status" value="6"/>
</dbReference>
<gene>
    <name evidence="14" type="ORF">TTHERM_00622900</name>
</gene>
<dbReference type="GO" id="GO:0000407">
    <property type="term" value="C:phagophore assembly site"/>
    <property type="evidence" value="ECO:0007669"/>
    <property type="project" value="TreeGrafter"/>
</dbReference>
<dbReference type="FunFam" id="3.30.200.20:FF:000660">
    <property type="entry name" value="Uncharacterized protein"/>
    <property type="match status" value="1"/>
</dbReference>
<keyword evidence="7 11" id="KW-0067">ATP-binding</keyword>
<comment type="similarity">
    <text evidence="10">Belongs to the protein kinase superfamily. Ser/Thr protein kinase family. CDPK subfamily.</text>
</comment>
<feature type="domain" description="EF-hand" evidence="13">
    <location>
        <begin position="334"/>
        <end position="369"/>
    </location>
</feature>
<evidence type="ECO:0000256" key="7">
    <source>
        <dbReference type="ARBA" id="ARBA00022840"/>
    </source>
</evidence>
<dbReference type="Pfam" id="PF00069">
    <property type="entry name" value="Pkinase"/>
    <property type="match status" value="1"/>
</dbReference>
<dbReference type="OMA" id="PNTTQYE"/>
<dbReference type="SUPFAM" id="SSF47473">
    <property type="entry name" value="EF-hand"/>
    <property type="match status" value="2"/>
</dbReference>
<dbReference type="PROSITE" id="PS50222">
    <property type="entry name" value="EF_HAND_2"/>
    <property type="match status" value="6"/>
</dbReference>
<keyword evidence="15" id="KW-1185">Reference proteome</keyword>
<dbReference type="InterPro" id="IPR011992">
    <property type="entry name" value="EF-hand-dom_pair"/>
</dbReference>
<dbReference type="HOGENOM" id="CLU_000288_37_6_1"/>
<evidence type="ECO:0000256" key="2">
    <source>
        <dbReference type="ARBA" id="ARBA00022525"/>
    </source>
</evidence>
<dbReference type="GeneID" id="7822916"/>
<keyword evidence="4 11" id="KW-0547">Nucleotide-binding</keyword>
<name>Q240Z4_TETTS</name>
<sequence length="550" mass="64828">MNKIHIEGDYQWENRKFIGEGSFGKVYRATNTKTKQDVAVKVLDMKNFKQQDMIASLKNEIQIMKQLKSPNIVRLLDCSGNTKETFIFMEYCEGGDLKHYIEKKGGKLKEKQAIDILKQFMNGFKEMHEKGYIHRDIKPQNILLSRETFKIADFGFATKVDPRGKQFMKEYVGTPLYMAPQLLENMPYTAKSDVWSIGMTFYEIIFGKTPWPARDLYSFLRNIKTTPLRFPYDKPIGKDTKDFISRCLVIDENKRMSWDEIFKHPILVGGGGEIQNPQVKIDEKTKKILRSMQEIVQSHNLNVNHIFDKFDKDKGGSLDEQEFFQFIVSIDPRITSFESKAIFRVVDTSNDKKISLQEFASIFCQYDFADIDDPAQILITDLKEIIKANQLNLKEIFSNFDKDKLGTLDKQEFEKLIRVVAPALKDHEIQKCFEKFDKDKDNQVSFDEFKNALTYGIQDQENQYNFFKEKAKRLIGELRRIIKENNIDIKVIFRNFDQTKDSYLDINEFKKFIKIIDKYIYEDEYNYIFKLFDTDNDDKISFQEFSKFFV</sequence>
<dbReference type="GO" id="GO:0004674">
    <property type="term" value="F:protein serine/threonine kinase activity"/>
    <property type="evidence" value="ECO:0007669"/>
    <property type="project" value="InterPro"/>
</dbReference>
<dbReference type="Proteomes" id="UP000009168">
    <property type="component" value="Unassembled WGS sequence"/>
</dbReference>
<dbReference type="InterPro" id="IPR017441">
    <property type="entry name" value="Protein_kinase_ATP_BS"/>
</dbReference>
<feature type="domain" description="Protein kinase" evidence="12">
    <location>
        <begin position="12"/>
        <end position="267"/>
    </location>
</feature>
<dbReference type="Pfam" id="PF13499">
    <property type="entry name" value="EF-hand_7"/>
    <property type="match status" value="2"/>
</dbReference>
<feature type="domain" description="EF-hand" evidence="13">
    <location>
        <begin position="388"/>
        <end position="423"/>
    </location>
</feature>
<dbReference type="GO" id="GO:0000045">
    <property type="term" value="P:autophagosome assembly"/>
    <property type="evidence" value="ECO:0007669"/>
    <property type="project" value="TreeGrafter"/>
</dbReference>
<keyword evidence="9" id="KW-0325">Glycoprotein</keyword>
<dbReference type="PANTHER" id="PTHR24348">
    <property type="entry name" value="SERINE/THREONINE-PROTEIN KINASE UNC-51-RELATED"/>
    <property type="match status" value="1"/>
</dbReference>
<dbReference type="FunFam" id="1.10.510.10:FF:000771">
    <property type="entry name" value="Uncharacterized protein"/>
    <property type="match status" value="1"/>
</dbReference>
<evidence type="ECO:0000256" key="1">
    <source>
        <dbReference type="ARBA" id="ARBA00004613"/>
    </source>
</evidence>
<dbReference type="AlphaFoldDB" id="Q240Z4"/>
<dbReference type="eggNOG" id="KOG0597">
    <property type="taxonomic scope" value="Eukaryota"/>
</dbReference>
<feature type="domain" description="EF-hand" evidence="13">
    <location>
        <begin position="484"/>
        <end position="519"/>
    </location>
</feature>
<dbReference type="GO" id="GO:0005776">
    <property type="term" value="C:autophagosome"/>
    <property type="evidence" value="ECO:0007669"/>
    <property type="project" value="TreeGrafter"/>
</dbReference>
<dbReference type="SUPFAM" id="SSF56112">
    <property type="entry name" value="Protein kinase-like (PK-like)"/>
    <property type="match status" value="1"/>
</dbReference>
<keyword evidence="6" id="KW-0106">Calcium</keyword>
<dbReference type="GO" id="GO:0005829">
    <property type="term" value="C:cytosol"/>
    <property type="evidence" value="ECO:0007669"/>
    <property type="project" value="TreeGrafter"/>
</dbReference>
<protein>
    <submittedName>
        <fullName evidence="14">Kinase domain protein</fullName>
    </submittedName>
</protein>
<keyword evidence="3" id="KW-0808">Transferase</keyword>
<dbReference type="GO" id="GO:0005524">
    <property type="term" value="F:ATP binding"/>
    <property type="evidence" value="ECO:0007669"/>
    <property type="project" value="UniProtKB-UniRule"/>
</dbReference>
<dbReference type="Gene3D" id="3.30.200.20">
    <property type="entry name" value="Phosphorylase Kinase, domain 1"/>
    <property type="match status" value="1"/>
</dbReference>
<dbReference type="GO" id="GO:0016020">
    <property type="term" value="C:membrane"/>
    <property type="evidence" value="ECO:0007669"/>
    <property type="project" value="TreeGrafter"/>
</dbReference>
<dbReference type="OrthoDB" id="40902at2759"/>
<dbReference type="InParanoid" id="Q240Z4"/>
<dbReference type="InterPro" id="IPR011009">
    <property type="entry name" value="Kinase-like_dom_sf"/>
</dbReference>
<dbReference type="PROSITE" id="PS00018">
    <property type="entry name" value="EF_HAND_1"/>
    <property type="match status" value="4"/>
</dbReference>
<evidence type="ECO:0000256" key="10">
    <source>
        <dbReference type="ARBA" id="ARBA00024334"/>
    </source>
</evidence>
<evidence type="ECO:0000256" key="8">
    <source>
        <dbReference type="ARBA" id="ARBA00023157"/>
    </source>
</evidence>
<evidence type="ECO:0000259" key="12">
    <source>
        <dbReference type="PROSITE" id="PS50011"/>
    </source>
</evidence>
<dbReference type="GO" id="GO:0010506">
    <property type="term" value="P:regulation of autophagy"/>
    <property type="evidence" value="ECO:0007669"/>
    <property type="project" value="InterPro"/>
</dbReference>
<dbReference type="EMBL" id="GG662540">
    <property type="protein sequence ID" value="EAS02270.1"/>
    <property type="molecule type" value="Genomic_DNA"/>
</dbReference>
<reference evidence="15" key="1">
    <citation type="journal article" date="2006" name="PLoS Biol.">
        <title>Macronuclear genome sequence of the ciliate Tetrahymena thermophila, a model eukaryote.</title>
        <authorList>
            <person name="Eisen J.A."/>
            <person name="Coyne R.S."/>
            <person name="Wu M."/>
            <person name="Wu D."/>
            <person name="Thiagarajan M."/>
            <person name="Wortman J.R."/>
            <person name="Badger J.H."/>
            <person name="Ren Q."/>
            <person name="Amedeo P."/>
            <person name="Jones K.M."/>
            <person name="Tallon L.J."/>
            <person name="Delcher A.L."/>
            <person name="Salzberg S.L."/>
            <person name="Silva J.C."/>
            <person name="Haas B.J."/>
            <person name="Majoros W.H."/>
            <person name="Farzad M."/>
            <person name="Carlton J.M."/>
            <person name="Smith R.K. Jr."/>
            <person name="Garg J."/>
            <person name="Pearlman R.E."/>
            <person name="Karrer K.M."/>
            <person name="Sun L."/>
            <person name="Manning G."/>
            <person name="Elde N.C."/>
            <person name="Turkewitz A.P."/>
            <person name="Asai D.J."/>
            <person name="Wilkes D.E."/>
            <person name="Wang Y."/>
            <person name="Cai H."/>
            <person name="Collins K."/>
            <person name="Stewart B.A."/>
            <person name="Lee S.R."/>
            <person name="Wilamowska K."/>
            <person name="Weinberg Z."/>
            <person name="Ruzzo W.L."/>
            <person name="Wloga D."/>
            <person name="Gaertig J."/>
            <person name="Frankel J."/>
            <person name="Tsao C.-C."/>
            <person name="Gorovsky M.A."/>
            <person name="Keeling P.J."/>
            <person name="Waller R.F."/>
            <person name="Patron N.J."/>
            <person name="Cherry J.M."/>
            <person name="Stover N.A."/>
            <person name="Krieger C.J."/>
            <person name="del Toro C."/>
            <person name="Ryder H.F."/>
            <person name="Williamson S.C."/>
            <person name="Barbeau R.A."/>
            <person name="Hamilton E.P."/>
            <person name="Orias E."/>
        </authorList>
    </citation>
    <scope>NUCLEOTIDE SEQUENCE [LARGE SCALE GENOMIC DNA]</scope>
    <source>
        <strain evidence="15">SB210</strain>
    </source>
</reference>
<dbReference type="PANTHER" id="PTHR24348:SF22">
    <property type="entry name" value="NON-SPECIFIC SERINE_THREONINE PROTEIN KINASE"/>
    <property type="match status" value="1"/>
</dbReference>
<keyword evidence="5 14" id="KW-0418">Kinase</keyword>
<feature type="domain" description="EF-hand" evidence="13">
    <location>
        <begin position="298"/>
        <end position="333"/>
    </location>
</feature>
<comment type="subcellular location">
    <subcellularLocation>
        <location evidence="1">Secreted</location>
    </subcellularLocation>
</comment>
<organism evidence="14 15">
    <name type="scientific">Tetrahymena thermophila (strain SB210)</name>
    <dbReference type="NCBI Taxonomy" id="312017"/>
    <lineage>
        <taxon>Eukaryota</taxon>
        <taxon>Sar</taxon>
        <taxon>Alveolata</taxon>
        <taxon>Ciliophora</taxon>
        <taxon>Intramacronucleata</taxon>
        <taxon>Oligohymenophorea</taxon>
        <taxon>Hymenostomatida</taxon>
        <taxon>Tetrahymenina</taxon>
        <taxon>Tetrahymenidae</taxon>
        <taxon>Tetrahymena</taxon>
    </lineage>
</organism>
<accession>Q240Z4</accession>
<evidence type="ECO:0000313" key="14">
    <source>
        <dbReference type="EMBL" id="EAS02270.1"/>
    </source>
</evidence>
<keyword evidence="2" id="KW-0964">Secreted</keyword>
<dbReference type="GO" id="GO:0005576">
    <property type="term" value="C:extracellular region"/>
    <property type="evidence" value="ECO:0007669"/>
    <property type="project" value="UniProtKB-SubCell"/>
</dbReference>
<evidence type="ECO:0000313" key="15">
    <source>
        <dbReference type="Proteomes" id="UP000009168"/>
    </source>
</evidence>
<evidence type="ECO:0000256" key="11">
    <source>
        <dbReference type="PROSITE-ProRule" id="PRU10141"/>
    </source>
</evidence>
<evidence type="ECO:0000256" key="4">
    <source>
        <dbReference type="ARBA" id="ARBA00022741"/>
    </source>
</evidence>
<dbReference type="InterPro" id="IPR019577">
    <property type="entry name" value="SPARC/Testican_Ca-bd-dom"/>
</dbReference>
<dbReference type="InterPro" id="IPR002048">
    <property type="entry name" value="EF_hand_dom"/>
</dbReference>
<dbReference type="InterPro" id="IPR008271">
    <property type="entry name" value="Ser/Thr_kinase_AS"/>
</dbReference>
<dbReference type="InterPro" id="IPR045269">
    <property type="entry name" value="Atg1-like"/>
</dbReference>
<dbReference type="Gene3D" id="1.10.238.10">
    <property type="entry name" value="EF-hand"/>
    <property type="match status" value="3"/>
</dbReference>
<evidence type="ECO:0000256" key="5">
    <source>
        <dbReference type="ARBA" id="ARBA00022777"/>
    </source>
</evidence>
<dbReference type="RefSeq" id="XP_001022515.1">
    <property type="nucleotide sequence ID" value="XM_001022515.1"/>
</dbReference>
<dbReference type="STRING" id="312017.Q240Z4"/>
<evidence type="ECO:0000256" key="9">
    <source>
        <dbReference type="ARBA" id="ARBA00023180"/>
    </source>
</evidence>
<dbReference type="InterPro" id="IPR018247">
    <property type="entry name" value="EF_Hand_1_Ca_BS"/>
</dbReference>
<dbReference type="GO" id="GO:0005509">
    <property type="term" value="F:calcium ion binding"/>
    <property type="evidence" value="ECO:0007669"/>
    <property type="project" value="InterPro"/>
</dbReference>
<dbReference type="PROSITE" id="PS00108">
    <property type="entry name" value="PROTEIN_KINASE_ST"/>
    <property type="match status" value="1"/>
</dbReference>
<dbReference type="SMART" id="SM00220">
    <property type="entry name" value="S_TKc"/>
    <property type="match status" value="1"/>
</dbReference>
<proteinExistence type="inferred from homology"/>
<dbReference type="PROSITE" id="PS50011">
    <property type="entry name" value="PROTEIN_KINASE_DOM"/>
    <property type="match status" value="1"/>
</dbReference>
<feature type="domain" description="EF-hand" evidence="13">
    <location>
        <begin position="520"/>
        <end position="550"/>
    </location>
</feature>
<dbReference type="KEGG" id="tet:TTHERM_00622900"/>